<name>A0A1H7C661_9BURK</name>
<proteinExistence type="predicted"/>
<dbReference type="PANTHER" id="PTHR43877">
    <property type="entry name" value="AMINOALKYLPHOSPHONATE N-ACETYLTRANSFERASE-RELATED-RELATED"/>
    <property type="match status" value="1"/>
</dbReference>
<dbReference type="InterPro" id="IPR050832">
    <property type="entry name" value="Bact_Acetyltransf"/>
</dbReference>
<reference evidence="5" key="1">
    <citation type="submission" date="2016-10" db="EMBL/GenBank/DDBJ databases">
        <authorList>
            <person name="Varghese N."/>
            <person name="Submissions S."/>
        </authorList>
    </citation>
    <scope>NUCLEOTIDE SEQUENCE [LARGE SCALE GENOMIC DNA]</scope>
    <source>
        <strain evidence="5">LMG 26031</strain>
    </source>
</reference>
<evidence type="ECO:0000256" key="2">
    <source>
        <dbReference type="ARBA" id="ARBA00023315"/>
    </source>
</evidence>
<evidence type="ECO:0000256" key="1">
    <source>
        <dbReference type="ARBA" id="ARBA00022679"/>
    </source>
</evidence>
<keyword evidence="2" id="KW-0012">Acyltransferase</keyword>
<dbReference type="EMBL" id="FNYE01000020">
    <property type="protein sequence ID" value="SEJ85269.1"/>
    <property type="molecule type" value="Genomic_DNA"/>
</dbReference>
<dbReference type="Pfam" id="PF00583">
    <property type="entry name" value="Acetyltransf_1"/>
    <property type="match status" value="1"/>
</dbReference>
<keyword evidence="1" id="KW-0808">Transferase</keyword>
<dbReference type="STRING" id="667676.SAMN05192539_1020124"/>
<dbReference type="InterPro" id="IPR000182">
    <property type="entry name" value="GNAT_dom"/>
</dbReference>
<dbReference type="Proteomes" id="UP000198866">
    <property type="component" value="Unassembled WGS sequence"/>
</dbReference>
<dbReference type="RefSeq" id="WP_245763348.1">
    <property type="nucleotide sequence ID" value="NZ_FNYE01000020.1"/>
</dbReference>
<keyword evidence="5" id="KW-1185">Reference proteome</keyword>
<dbReference type="GO" id="GO:0016747">
    <property type="term" value="F:acyltransferase activity, transferring groups other than amino-acyl groups"/>
    <property type="evidence" value="ECO:0007669"/>
    <property type="project" value="InterPro"/>
</dbReference>
<dbReference type="PANTHER" id="PTHR43877:SF2">
    <property type="entry name" value="AMINOALKYLPHOSPHONATE N-ACETYLTRANSFERASE-RELATED"/>
    <property type="match status" value="1"/>
</dbReference>
<accession>A0A1H7C661</accession>
<sequence>MIDAPILRHAETDADVMACFGVMQQLRPHLQSSEAWLARVALQRAQGYRLLAVWDGSKPVALAGYRRIDNLIHGRFIYVDDLITDEAGRGRGHGERLLDELRTLGRADNCNRMVLDTALANALAQRFYFRFGLLARGLHFSMDLQ</sequence>
<organism evidence="4 5">
    <name type="scientific">Paraburkholderia diazotrophica</name>
    <dbReference type="NCBI Taxonomy" id="667676"/>
    <lineage>
        <taxon>Bacteria</taxon>
        <taxon>Pseudomonadati</taxon>
        <taxon>Pseudomonadota</taxon>
        <taxon>Betaproteobacteria</taxon>
        <taxon>Burkholderiales</taxon>
        <taxon>Burkholderiaceae</taxon>
        <taxon>Paraburkholderia</taxon>
    </lineage>
</organism>
<dbReference type="CDD" id="cd04301">
    <property type="entry name" value="NAT_SF"/>
    <property type="match status" value="1"/>
</dbReference>
<gene>
    <name evidence="4" type="ORF">SAMN05192539_1020124</name>
</gene>
<feature type="domain" description="N-acetyltransferase" evidence="3">
    <location>
        <begin position="5"/>
        <end position="145"/>
    </location>
</feature>
<dbReference type="PROSITE" id="PS51186">
    <property type="entry name" value="GNAT"/>
    <property type="match status" value="1"/>
</dbReference>
<evidence type="ECO:0000313" key="5">
    <source>
        <dbReference type="Proteomes" id="UP000198866"/>
    </source>
</evidence>
<dbReference type="InterPro" id="IPR016181">
    <property type="entry name" value="Acyl_CoA_acyltransferase"/>
</dbReference>
<evidence type="ECO:0000259" key="3">
    <source>
        <dbReference type="PROSITE" id="PS51186"/>
    </source>
</evidence>
<protein>
    <recommendedName>
        <fullName evidence="3">N-acetyltransferase domain-containing protein</fullName>
    </recommendedName>
</protein>
<dbReference type="Gene3D" id="3.40.630.30">
    <property type="match status" value="1"/>
</dbReference>
<dbReference type="AlphaFoldDB" id="A0A1H7C661"/>
<evidence type="ECO:0000313" key="4">
    <source>
        <dbReference type="EMBL" id="SEJ85269.1"/>
    </source>
</evidence>
<dbReference type="SUPFAM" id="SSF55729">
    <property type="entry name" value="Acyl-CoA N-acyltransferases (Nat)"/>
    <property type="match status" value="1"/>
</dbReference>